<proteinExistence type="predicted"/>
<dbReference type="Pfam" id="PF00383">
    <property type="entry name" value="dCMP_cyt_deam_1"/>
    <property type="match status" value="1"/>
</dbReference>
<dbReference type="KEGG" id="cama:F384_13125"/>
<dbReference type="InterPro" id="IPR016193">
    <property type="entry name" value="Cytidine_deaminase-like"/>
</dbReference>
<evidence type="ECO:0000313" key="5">
    <source>
        <dbReference type="Proteomes" id="UP000034085"/>
    </source>
</evidence>
<dbReference type="Proteomes" id="UP000034085">
    <property type="component" value="Chromosome"/>
</dbReference>
<name>A0A0F6RFT7_CITAM</name>
<protein>
    <recommendedName>
        <fullName evidence="3">CMP/dCMP-type deaminase domain-containing protein</fullName>
    </recommendedName>
</protein>
<dbReference type="PANTHER" id="PTHR11079">
    <property type="entry name" value="CYTOSINE DEAMINASE FAMILY MEMBER"/>
    <property type="match status" value="1"/>
</dbReference>
<dbReference type="RefSeq" id="WP_046483417.1">
    <property type="nucleotide sequence ID" value="NZ_CP011132.1"/>
</dbReference>
<feature type="domain" description="CMP/dCMP-type deaminase" evidence="3">
    <location>
        <begin position="5"/>
        <end position="118"/>
    </location>
</feature>
<dbReference type="AlphaFoldDB" id="A0A0F6RFT7"/>
<evidence type="ECO:0000259" key="3">
    <source>
        <dbReference type="PROSITE" id="PS51747"/>
    </source>
</evidence>
<evidence type="ECO:0000256" key="1">
    <source>
        <dbReference type="ARBA" id="ARBA00022723"/>
    </source>
</evidence>
<dbReference type="GO" id="GO:0016787">
    <property type="term" value="F:hydrolase activity"/>
    <property type="evidence" value="ECO:0007669"/>
    <property type="project" value="InterPro"/>
</dbReference>
<gene>
    <name evidence="4" type="ORF">F384_13125</name>
</gene>
<keyword evidence="1" id="KW-0479">Metal-binding</keyword>
<evidence type="ECO:0000256" key="2">
    <source>
        <dbReference type="ARBA" id="ARBA00022833"/>
    </source>
</evidence>
<sequence>MDDIIQLESYMRHAIREAEESLREGNKGFGAVIIKEGEIIASAHDGEETESDPTSHAEINAIKLAGKKIGKDLSGCLLLSTSEPCPMCAFAIAWSGIKEIAYGYSIQDALDQGRRRILFLCTEAFDKAGMDITVHKGILQRECSILYRADVRNEINRLRSATDDDLKALNADSIARRTAWFCENSAVLRAEHSNLLEAAHRLLVTRFHATVDEMPVVARSEKQITFHSMNFCPTLEACKILRLDTRYVCKLLNEDSTNRLIKNIDHRLRFSRNYANLRPYTPYCEEFISLEE</sequence>
<reference evidence="4 5" key="1">
    <citation type="journal article" date="2013" name="Appl. Microbiol. Biotechnol.">
        <title>Glycerol assimilation and production of 1,3-propanediol by Citrobacter amalonaticus Y19.</title>
        <authorList>
            <person name="Ainala S.K."/>
            <person name="Ashok S."/>
            <person name="Ko Y."/>
            <person name="Park S."/>
        </authorList>
    </citation>
    <scope>NUCLEOTIDE SEQUENCE [LARGE SCALE GENOMIC DNA]</scope>
    <source>
        <strain evidence="4 5">Y19</strain>
    </source>
</reference>
<dbReference type="OrthoDB" id="9802676at2"/>
<dbReference type="InterPro" id="IPR002125">
    <property type="entry name" value="CMP_dCMP_dom"/>
</dbReference>
<dbReference type="InterPro" id="IPR016192">
    <property type="entry name" value="APOBEC/CMP_deaminase_Zn-bd"/>
</dbReference>
<accession>A0A0F6RFT7</accession>
<dbReference type="SUPFAM" id="SSF53927">
    <property type="entry name" value="Cytidine deaminase-like"/>
    <property type="match status" value="1"/>
</dbReference>
<dbReference type="PROSITE" id="PS00903">
    <property type="entry name" value="CYT_DCMP_DEAMINASES_1"/>
    <property type="match status" value="1"/>
</dbReference>
<dbReference type="CDD" id="cd01285">
    <property type="entry name" value="nucleoside_deaminase"/>
    <property type="match status" value="1"/>
</dbReference>
<organism evidence="4 5">
    <name type="scientific">Citrobacter amalonaticus Y19</name>
    <dbReference type="NCBI Taxonomy" id="1261127"/>
    <lineage>
        <taxon>Bacteria</taxon>
        <taxon>Pseudomonadati</taxon>
        <taxon>Pseudomonadota</taxon>
        <taxon>Gammaproteobacteria</taxon>
        <taxon>Enterobacterales</taxon>
        <taxon>Enterobacteriaceae</taxon>
        <taxon>Citrobacter</taxon>
    </lineage>
</organism>
<evidence type="ECO:0000313" key="4">
    <source>
        <dbReference type="EMBL" id="AKE59433.1"/>
    </source>
</evidence>
<dbReference type="PANTHER" id="PTHR11079:SF162">
    <property type="entry name" value="RIBOFLAVIN BIOSYNTHESIS PROTEIN PYRD, CHLOROPLASTIC"/>
    <property type="match status" value="1"/>
</dbReference>
<dbReference type="HOGENOM" id="CLU_958650_0_0_6"/>
<dbReference type="PROSITE" id="PS51747">
    <property type="entry name" value="CYT_DCMP_DEAMINASES_2"/>
    <property type="match status" value="1"/>
</dbReference>
<keyword evidence="2" id="KW-0862">Zinc</keyword>
<dbReference type="PATRIC" id="fig|1261127.3.peg.2760"/>
<dbReference type="Gene3D" id="3.40.140.10">
    <property type="entry name" value="Cytidine Deaminase, domain 2"/>
    <property type="match status" value="1"/>
</dbReference>
<dbReference type="GO" id="GO:0008270">
    <property type="term" value="F:zinc ion binding"/>
    <property type="evidence" value="ECO:0007669"/>
    <property type="project" value="InterPro"/>
</dbReference>
<dbReference type="EMBL" id="CP011132">
    <property type="protein sequence ID" value="AKE59433.1"/>
    <property type="molecule type" value="Genomic_DNA"/>
</dbReference>